<evidence type="ECO:0000313" key="5">
    <source>
        <dbReference type="Proteomes" id="UP000191056"/>
    </source>
</evidence>
<accession>A0A1V4IPV5</accession>
<evidence type="ECO:0000256" key="2">
    <source>
        <dbReference type="SAM" id="SignalP"/>
    </source>
</evidence>
<dbReference type="Pfam" id="PF02608">
    <property type="entry name" value="Bmp"/>
    <property type="match status" value="1"/>
</dbReference>
<organism evidence="4 5">
    <name type="scientific">Clostridium chromiireducens</name>
    <dbReference type="NCBI Taxonomy" id="225345"/>
    <lineage>
        <taxon>Bacteria</taxon>
        <taxon>Bacillati</taxon>
        <taxon>Bacillota</taxon>
        <taxon>Clostridia</taxon>
        <taxon>Eubacteriales</taxon>
        <taxon>Clostridiaceae</taxon>
        <taxon>Clostridium</taxon>
    </lineage>
</organism>
<comment type="caution">
    <text evidence="4">The sequence shown here is derived from an EMBL/GenBank/DDBJ whole genome shotgun (WGS) entry which is preliminary data.</text>
</comment>
<gene>
    <name evidence="4" type="ORF">CLCHR_22180</name>
</gene>
<dbReference type="PANTHER" id="PTHR43208:SF1">
    <property type="entry name" value="ABC TRANSPORTER SUBSTRATE-BINDING PROTEIN"/>
    <property type="match status" value="1"/>
</dbReference>
<dbReference type="PANTHER" id="PTHR43208">
    <property type="entry name" value="ABC TRANSPORTER SUBSTRATE-BINDING PROTEIN"/>
    <property type="match status" value="1"/>
</dbReference>
<protein>
    <submittedName>
        <fullName evidence="4">Purine-binding protein</fullName>
    </submittedName>
</protein>
<keyword evidence="1 2" id="KW-0732">Signal</keyword>
<dbReference type="CDD" id="cd19963">
    <property type="entry name" value="PBP1_BMP-like"/>
    <property type="match status" value="1"/>
</dbReference>
<dbReference type="OrthoDB" id="9769871at2"/>
<dbReference type="AlphaFoldDB" id="A0A1V4IPV5"/>
<dbReference type="Proteomes" id="UP000191056">
    <property type="component" value="Unassembled WGS sequence"/>
</dbReference>
<dbReference type="PROSITE" id="PS51257">
    <property type="entry name" value="PROKAR_LIPOPROTEIN"/>
    <property type="match status" value="1"/>
</dbReference>
<name>A0A1V4IPV5_9CLOT</name>
<feature type="signal peptide" evidence="2">
    <location>
        <begin position="1"/>
        <end position="29"/>
    </location>
</feature>
<proteinExistence type="predicted"/>
<dbReference type="InterPro" id="IPR052910">
    <property type="entry name" value="ABC-Purine-Binding"/>
</dbReference>
<evidence type="ECO:0000313" key="4">
    <source>
        <dbReference type="EMBL" id="OPJ62081.1"/>
    </source>
</evidence>
<dbReference type="Gene3D" id="3.40.50.2300">
    <property type="match status" value="2"/>
</dbReference>
<reference evidence="4 5" key="1">
    <citation type="submission" date="2017-03" db="EMBL/GenBank/DDBJ databases">
        <title>Genome sequence of Clostridium chromiireducens DSM 23318.</title>
        <authorList>
            <person name="Poehlein A."/>
            <person name="Daniel R."/>
        </authorList>
    </citation>
    <scope>NUCLEOTIDE SEQUENCE [LARGE SCALE GENOMIC DNA]</scope>
    <source>
        <strain evidence="4 5">DSM 23318</strain>
    </source>
</reference>
<dbReference type="RefSeq" id="WP_079439854.1">
    <property type="nucleotide sequence ID" value="NZ_MZGT01000026.1"/>
</dbReference>
<sequence length="379" mass="41047">MNKNIKKKLLTVITAVACSTMLLVGCGSASTQTAKDDGKATKTEASGEKLKVGFIYIGSASDGGYSQAHDNGRKYLEEKIPNVETIVKESVPEGQEVEKVATDMIDQGAKVIFATSFGYMDYIEKVSKEYPDVKFFHCSGYKTTDNMSTYFGREYQARYLTGIVAGMKSKNGKIGYVAAFPIPEVVRATNAFALGVRSVNPNAVVKVTWTNTWYDPAKEKEAAISLLDQGVDVIGQYQDTTAAQQAAEERGAFSIGSDLDMSASAPKANMTSAVWNWGTYYVEAVKTVMDGKFKSESYWGGIDTGIVDIAPLTKNAPEGAQAKVDEAKAKMVSKSWDVFTGPIKDQSGAVKVAEGQKMTDKELLSFDWLVEGVEGQISK</sequence>
<evidence type="ECO:0000256" key="1">
    <source>
        <dbReference type="ARBA" id="ARBA00022729"/>
    </source>
</evidence>
<dbReference type="EMBL" id="MZGT01000026">
    <property type="protein sequence ID" value="OPJ62081.1"/>
    <property type="molecule type" value="Genomic_DNA"/>
</dbReference>
<evidence type="ECO:0000259" key="3">
    <source>
        <dbReference type="Pfam" id="PF02608"/>
    </source>
</evidence>
<feature type="chain" id="PRO_5012369913" evidence="2">
    <location>
        <begin position="30"/>
        <end position="379"/>
    </location>
</feature>
<dbReference type="InterPro" id="IPR003760">
    <property type="entry name" value="PnrA-like"/>
</dbReference>
<dbReference type="STRING" id="225345.CLCHR_22180"/>
<feature type="domain" description="ABC transporter substrate-binding protein PnrA-like" evidence="3">
    <location>
        <begin position="50"/>
        <end position="330"/>
    </location>
</feature>
<keyword evidence="5" id="KW-1185">Reference proteome</keyword>
<dbReference type="GO" id="GO:0005886">
    <property type="term" value="C:plasma membrane"/>
    <property type="evidence" value="ECO:0007669"/>
    <property type="project" value="InterPro"/>
</dbReference>